<evidence type="ECO:0000259" key="4">
    <source>
        <dbReference type="SMART" id="SM00128"/>
    </source>
</evidence>
<keyword evidence="3" id="KW-1133">Transmembrane helix</keyword>
<dbReference type="GO" id="GO:0046856">
    <property type="term" value="P:phosphatidylinositol dephosphorylation"/>
    <property type="evidence" value="ECO:0007669"/>
    <property type="project" value="InterPro"/>
</dbReference>
<evidence type="ECO:0000313" key="6">
    <source>
        <dbReference type="Proteomes" id="UP001055439"/>
    </source>
</evidence>
<protein>
    <recommendedName>
        <fullName evidence="4">Inositol polyphosphate-related phosphatase domain-containing protein</fullName>
    </recommendedName>
</protein>
<dbReference type="OrthoDB" id="551907at2759"/>
<dbReference type="EMBL" id="CP097509">
    <property type="protein sequence ID" value="URE15461.1"/>
    <property type="molecule type" value="Genomic_DNA"/>
</dbReference>
<feature type="transmembrane region" description="Helical" evidence="3">
    <location>
        <begin position="74"/>
        <end position="107"/>
    </location>
</feature>
<dbReference type="GO" id="GO:0004439">
    <property type="term" value="F:phosphatidylinositol-4,5-bisphosphate 5-phosphatase activity"/>
    <property type="evidence" value="ECO:0007669"/>
    <property type="project" value="TreeGrafter"/>
</dbReference>
<dbReference type="PANTHER" id="PTHR45666:SF24">
    <property type="entry name" value="OS09G0394600 PROTEIN"/>
    <property type="match status" value="1"/>
</dbReference>
<keyword evidence="3" id="KW-0472">Membrane</keyword>
<evidence type="ECO:0000256" key="1">
    <source>
        <dbReference type="ARBA" id="ARBA00010768"/>
    </source>
</evidence>
<accession>A0A9E7GHX7</accession>
<dbReference type="InterPro" id="IPR045849">
    <property type="entry name" value="IP5P_plant"/>
</dbReference>
<evidence type="ECO:0000256" key="3">
    <source>
        <dbReference type="SAM" id="Phobius"/>
    </source>
</evidence>
<feature type="transmembrane region" description="Helical" evidence="3">
    <location>
        <begin position="114"/>
        <end position="142"/>
    </location>
</feature>
<evidence type="ECO:0000256" key="2">
    <source>
        <dbReference type="ARBA" id="ARBA00022801"/>
    </source>
</evidence>
<dbReference type="AlphaFoldDB" id="A0A9E7GHX7"/>
<organism evidence="5 6">
    <name type="scientific">Musa troglodytarum</name>
    <name type="common">fe'i banana</name>
    <dbReference type="NCBI Taxonomy" id="320322"/>
    <lineage>
        <taxon>Eukaryota</taxon>
        <taxon>Viridiplantae</taxon>
        <taxon>Streptophyta</taxon>
        <taxon>Embryophyta</taxon>
        <taxon>Tracheophyta</taxon>
        <taxon>Spermatophyta</taxon>
        <taxon>Magnoliopsida</taxon>
        <taxon>Liliopsida</taxon>
        <taxon>Zingiberales</taxon>
        <taxon>Musaceae</taxon>
        <taxon>Musa</taxon>
    </lineage>
</organism>
<dbReference type="Pfam" id="PF22669">
    <property type="entry name" value="Exo_endo_phos2"/>
    <property type="match status" value="1"/>
</dbReference>
<dbReference type="PANTHER" id="PTHR45666">
    <property type="entry name" value="TYPE IV INOSITOL POLYPHOSPHATE 5-PHOSPHATASE 9"/>
    <property type="match status" value="1"/>
</dbReference>
<keyword evidence="2" id="KW-0378">Hydrolase</keyword>
<keyword evidence="3" id="KW-0812">Transmembrane</keyword>
<gene>
    <name evidence="5" type="ORF">MUK42_10841</name>
</gene>
<sequence length="618" mass="68694">MAVSDEGTKRANGGGETLCSILLDFVASLVSLRPALLRRRRSSSAKAAPHLREDSRNPARYLLLWTRRRGPFPALFGISVGTITLLALAGLLISLFILVAATLNAIIVSFQVSIIAVGGFLSIFFASITAIFIGAILFAISVISTTTISAIIAVMLAAGSIGFFWIVIVAARKSMELTRRSVSISCSAISAYSSAWRMNLQNLKLQVLLVLPRFVPTEVELSIHSILFERRRNKVNGVEFIRVFVGTWNVGGISPTDDLSLEDWLDTDRSSCDIYVLGYLSDTSLSPRLPHAKDNVAGTGCRFQEIVPLSARNVLGPEKSKISTKWNSLIGTTLNKSLPDQKRSNKSEPAHHHQVYHVEEGGCRRVSNGRKFRCIMSKQMVGIFVSLWVRDDLSHYISYPSVSCIGCGIMGCLRNKGSVSLRFCLHETSFCFVCCHLASGGKKGDEVHRNADFMDILSRTCFCSDSSVDLPKKILDHDRVVLFGDLNYRISMTDGKTRSLVEQKEWSILLDGDQLRFELSEGRAFEGWNEGAITFSPTYKYLPNSDEYCWYAQGRRGEKSRAPAWCDRILWVGEGLKQSRYERCESKLSDHRAVRAVFTAEADVLKLMNPMDGFFFVA</sequence>
<comment type="similarity">
    <text evidence="1">Belongs to the inositol polyphosphate 5-phosphatase family.</text>
</comment>
<feature type="transmembrane region" description="Helical" evidence="3">
    <location>
        <begin position="148"/>
        <end position="171"/>
    </location>
</feature>
<dbReference type="Gene3D" id="3.60.10.10">
    <property type="entry name" value="Endonuclease/exonuclease/phosphatase"/>
    <property type="match status" value="1"/>
</dbReference>
<dbReference type="InterPro" id="IPR000300">
    <property type="entry name" value="IPPc"/>
</dbReference>
<proteinExistence type="inferred from homology"/>
<dbReference type="SMART" id="SM00128">
    <property type="entry name" value="IPPc"/>
    <property type="match status" value="1"/>
</dbReference>
<dbReference type="InterPro" id="IPR036691">
    <property type="entry name" value="Endo/exonu/phosph_ase_sf"/>
</dbReference>
<name>A0A9E7GHX7_9LILI</name>
<dbReference type="Proteomes" id="UP001055439">
    <property type="component" value="Chromosome 7"/>
</dbReference>
<dbReference type="SUPFAM" id="SSF56219">
    <property type="entry name" value="DNase I-like"/>
    <property type="match status" value="1"/>
</dbReference>
<dbReference type="GO" id="GO:0004445">
    <property type="term" value="F:inositol-polyphosphate 5-phosphatase activity"/>
    <property type="evidence" value="ECO:0007669"/>
    <property type="project" value="InterPro"/>
</dbReference>
<keyword evidence="6" id="KW-1185">Reference proteome</keyword>
<evidence type="ECO:0000313" key="5">
    <source>
        <dbReference type="EMBL" id="URE15461.1"/>
    </source>
</evidence>
<dbReference type="GO" id="GO:0034485">
    <property type="term" value="F:phosphatidylinositol-3,4,5-trisphosphate 5-phosphatase activity"/>
    <property type="evidence" value="ECO:0007669"/>
    <property type="project" value="TreeGrafter"/>
</dbReference>
<feature type="domain" description="Inositol polyphosphate-related phosphatase" evidence="4">
    <location>
        <begin position="239"/>
        <end position="606"/>
    </location>
</feature>
<reference evidence="5" key="1">
    <citation type="submission" date="2022-05" db="EMBL/GenBank/DDBJ databases">
        <title>The Musa troglodytarum L. genome provides insights into the mechanism of non-climacteric behaviour and enrichment of carotenoids.</title>
        <authorList>
            <person name="Wang J."/>
        </authorList>
    </citation>
    <scope>NUCLEOTIDE SEQUENCE</scope>
    <source>
        <tissue evidence="5">Leaf</tissue>
    </source>
</reference>